<evidence type="ECO:0000256" key="2">
    <source>
        <dbReference type="ARBA" id="ARBA00023027"/>
    </source>
</evidence>
<accession>A0A0U2XKY4</accession>
<dbReference type="PANTHER" id="PTHR43333">
    <property type="entry name" value="2-HACID_DH_C DOMAIN-CONTAINING PROTEIN"/>
    <property type="match status" value="1"/>
</dbReference>
<dbReference type="RefSeq" id="WP_058857722.1">
    <property type="nucleotide sequence ID" value="NZ_BJZR01000012.1"/>
</dbReference>
<dbReference type="Pfam" id="PF02826">
    <property type="entry name" value="2-Hacid_dh_C"/>
    <property type="match status" value="1"/>
</dbReference>
<dbReference type="OrthoDB" id="4324715at2"/>
<name>A0A0U2XKY4_9MICC</name>
<keyword evidence="7" id="KW-1185">Reference proteome</keyword>
<dbReference type="GO" id="GO:0016491">
    <property type="term" value="F:oxidoreductase activity"/>
    <property type="evidence" value="ECO:0007669"/>
    <property type="project" value="UniProtKB-KW"/>
</dbReference>
<dbReference type="KEGG" id="kfv:AS188_03775"/>
<evidence type="ECO:0000313" key="5">
    <source>
        <dbReference type="EMBL" id="GEO91419.1"/>
    </source>
</evidence>
<organism evidence="4 6">
    <name type="scientific">Kocuria flava</name>
    <dbReference type="NCBI Taxonomy" id="446860"/>
    <lineage>
        <taxon>Bacteria</taxon>
        <taxon>Bacillati</taxon>
        <taxon>Actinomycetota</taxon>
        <taxon>Actinomycetes</taxon>
        <taxon>Micrococcales</taxon>
        <taxon>Micrococcaceae</taxon>
        <taxon>Kocuria</taxon>
    </lineage>
</organism>
<dbReference type="InterPro" id="IPR036291">
    <property type="entry name" value="NAD(P)-bd_dom_sf"/>
</dbReference>
<dbReference type="AlphaFoldDB" id="A0A0U2XKY4"/>
<dbReference type="Proteomes" id="UP000057181">
    <property type="component" value="Chromosome"/>
</dbReference>
<dbReference type="InterPro" id="IPR006140">
    <property type="entry name" value="D-isomer_DH_NAD-bd"/>
</dbReference>
<dbReference type="PANTHER" id="PTHR43333:SF1">
    <property type="entry name" value="D-ISOMER SPECIFIC 2-HYDROXYACID DEHYDROGENASE NAD-BINDING DOMAIN-CONTAINING PROTEIN"/>
    <property type="match status" value="1"/>
</dbReference>
<dbReference type="SUPFAM" id="SSF51735">
    <property type="entry name" value="NAD(P)-binding Rossmann-fold domains"/>
    <property type="match status" value="1"/>
</dbReference>
<reference evidence="5 7" key="2">
    <citation type="submission" date="2019-07" db="EMBL/GenBank/DDBJ databases">
        <title>Whole genome shotgun sequence of Kocuria flava NBRC 107626.</title>
        <authorList>
            <person name="Hosoyama A."/>
            <person name="Uohara A."/>
            <person name="Ohji S."/>
            <person name="Ichikawa N."/>
        </authorList>
    </citation>
    <scope>NUCLEOTIDE SEQUENCE [LARGE SCALE GENOMIC DNA]</scope>
    <source>
        <strain evidence="5 7">NBRC 107626</strain>
    </source>
</reference>
<dbReference type="SUPFAM" id="SSF52283">
    <property type="entry name" value="Formate/glycerate dehydrogenase catalytic domain-like"/>
    <property type="match status" value="1"/>
</dbReference>
<dbReference type="EMBL" id="CP013254">
    <property type="protein sequence ID" value="ALU39010.1"/>
    <property type="molecule type" value="Genomic_DNA"/>
</dbReference>
<evidence type="ECO:0000259" key="3">
    <source>
        <dbReference type="Pfam" id="PF02826"/>
    </source>
</evidence>
<evidence type="ECO:0000256" key="1">
    <source>
        <dbReference type="ARBA" id="ARBA00023002"/>
    </source>
</evidence>
<dbReference type="Gene3D" id="3.40.50.720">
    <property type="entry name" value="NAD(P)-binding Rossmann-like Domain"/>
    <property type="match status" value="2"/>
</dbReference>
<keyword evidence="2" id="KW-0520">NAD</keyword>
<dbReference type="GO" id="GO:0051287">
    <property type="term" value="F:NAD binding"/>
    <property type="evidence" value="ECO:0007669"/>
    <property type="project" value="InterPro"/>
</dbReference>
<dbReference type="STRING" id="446860.AS188_03775"/>
<sequence length="318" mass="33350">MKILIPDTADIAAADLPGHEVVRYDAQAPVPQEHADAQVLVDWGTPLDVLQETARRLTRVELVQALAAGPDAVLKAGFRQEAVLCAGIGLHTLTVAEHALALMLHLVRQLPAAARSQEEHLWDPELGGLQPLHPEGRLTTLLDARVLIWGFGAIGQHLAGLCTALGSTVTGVARSAGERGGYPVVTPEQLPEQLPETDVLVLILPHDPATERALNQERLDALPPHAFVVNVGRGSTVDEDALVDALTSGSIAGAAIDVASREPLPADAALWTAPNLTITPHMAGGRPIGGGELLRQNLEALAGGGEFTNRVERSGASA</sequence>
<evidence type="ECO:0000313" key="4">
    <source>
        <dbReference type="EMBL" id="ALU39010.1"/>
    </source>
</evidence>
<proteinExistence type="predicted"/>
<dbReference type="EMBL" id="BJZR01000012">
    <property type="protein sequence ID" value="GEO91419.1"/>
    <property type="molecule type" value="Genomic_DNA"/>
</dbReference>
<gene>
    <name evidence="4" type="ORF">AS188_03775</name>
    <name evidence="5" type="ORF">KFL01_07250</name>
</gene>
<evidence type="ECO:0000313" key="6">
    <source>
        <dbReference type="Proteomes" id="UP000057181"/>
    </source>
</evidence>
<keyword evidence="1" id="KW-0560">Oxidoreductase</keyword>
<reference evidence="4 6" key="1">
    <citation type="submission" date="2015-11" db="EMBL/GenBank/DDBJ databases">
        <title>Complete Genome Sequence of Kocuria flava strain HO-9041.</title>
        <authorList>
            <person name="Zhou M."/>
            <person name="Dai J."/>
        </authorList>
    </citation>
    <scope>NUCLEOTIDE SEQUENCE [LARGE SCALE GENOMIC DNA]</scope>
    <source>
        <strain evidence="4 6">HO-9041</strain>
    </source>
</reference>
<dbReference type="Proteomes" id="UP000321155">
    <property type="component" value="Unassembled WGS sequence"/>
</dbReference>
<feature type="domain" description="D-isomer specific 2-hydroxyacid dehydrogenase NAD-binding" evidence="3">
    <location>
        <begin position="100"/>
        <end position="283"/>
    </location>
</feature>
<evidence type="ECO:0000313" key="7">
    <source>
        <dbReference type="Proteomes" id="UP000321155"/>
    </source>
</evidence>
<protein>
    <submittedName>
        <fullName evidence="4">Phosphoglycerate dehydrogenase</fullName>
    </submittedName>
</protein>